<feature type="region of interest" description="Disordered" evidence="1">
    <location>
        <begin position="36"/>
        <end position="55"/>
    </location>
</feature>
<dbReference type="Gene3D" id="1.10.10.60">
    <property type="entry name" value="Homeodomain-like"/>
    <property type="match status" value="1"/>
</dbReference>
<reference evidence="4" key="1">
    <citation type="submission" date="2018-11" db="EMBL/GenBank/DDBJ databases">
        <authorList>
            <person name="Alioto T."/>
            <person name="Alioto T."/>
        </authorList>
    </citation>
    <scope>NUCLEOTIDE SEQUENCE</scope>
</reference>
<name>A0A8B6EV56_MYTGA</name>
<evidence type="ECO:0000259" key="3">
    <source>
        <dbReference type="Pfam" id="PF05225"/>
    </source>
</evidence>
<evidence type="ECO:0000259" key="2">
    <source>
        <dbReference type="Pfam" id="PF03184"/>
    </source>
</evidence>
<gene>
    <name evidence="4" type="ORF">MGAL_10B083791</name>
</gene>
<organism evidence="4 5">
    <name type="scientific">Mytilus galloprovincialis</name>
    <name type="common">Mediterranean mussel</name>
    <dbReference type="NCBI Taxonomy" id="29158"/>
    <lineage>
        <taxon>Eukaryota</taxon>
        <taxon>Metazoa</taxon>
        <taxon>Spiralia</taxon>
        <taxon>Lophotrochozoa</taxon>
        <taxon>Mollusca</taxon>
        <taxon>Bivalvia</taxon>
        <taxon>Autobranchia</taxon>
        <taxon>Pteriomorphia</taxon>
        <taxon>Mytilida</taxon>
        <taxon>Mytiloidea</taxon>
        <taxon>Mytilidae</taxon>
        <taxon>Mytilinae</taxon>
        <taxon>Mytilus</taxon>
    </lineage>
</organism>
<evidence type="ECO:0008006" key="6">
    <source>
        <dbReference type="Google" id="ProtNLM"/>
    </source>
</evidence>
<dbReference type="Pfam" id="PF03184">
    <property type="entry name" value="DDE_1"/>
    <property type="match status" value="1"/>
</dbReference>
<dbReference type="EMBL" id="UYJE01005615">
    <property type="protein sequence ID" value="VDI38740.1"/>
    <property type="molecule type" value="Genomic_DNA"/>
</dbReference>
<feature type="domain" description="DDE-1" evidence="2">
    <location>
        <begin position="185"/>
        <end position="349"/>
    </location>
</feature>
<feature type="compositionally biased region" description="Basic residues" evidence="1">
    <location>
        <begin position="38"/>
        <end position="51"/>
    </location>
</feature>
<dbReference type="Proteomes" id="UP000596742">
    <property type="component" value="Unassembled WGS sequence"/>
</dbReference>
<evidence type="ECO:0000313" key="4">
    <source>
        <dbReference type="EMBL" id="VDI38740.1"/>
    </source>
</evidence>
<keyword evidence="5" id="KW-1185">Reference proteome</keyword>
<evidence type="ECO:0000313" key="5">
    <source>
        <dbReference type="Proteomes" id="UP000596742"/>
    </source>
</evidence>
<dbReference type="InterPro" id="IPR007889">
    <property type="entry name" value="HTH_Psq"/>
</dbReference>
<accession>A0A8B6EV56</accession>
<protein>
    <recommendedName>
        <fullName evidence="6">DDE-1 domain-containing protein</fullName>
    </recommendedName>
</protein>
<dbReference type="InterPro" id="IPR004875">
    <property type="entry name" value="DDE_SF_endonuclease_dom"/>
</dbReference>
<dbReference type="AlphaFoldDB" id="A0A8B6EV56"/>
<sequence>MNYEEKMIIAYEAVVSKKMSFKEACTKFKIPDSTLRDRVKKGNPTKGRRGKNATLDQNESEKLTNCIMMLMKQGYNYTIDELCTLSSQYVVSIGKRKHDKPVTKHWFYLLCENFPKLKELRIKLTQMDRTQTRDLTRVSSFFSYLSSCVNKHDLSERPCSIYSLSSTELSYSWPYAIREVPSHEEAITLFICANGAGNVIPPWYVFPEGKSNLDINRLQEDCKPGFGFLAEERLFPSEIFLKYLTTHFLRHTLPQDHKILLVDGHDLYVSVEILEWAEQNQITLIVLPADEYKTIQPLQVDCLSSFERLLTENCKASMSGSQLERSALCKSVSDAYQQAFTSEEIQRSFRMSKIFPIPTEMI</sequence>
<comment type="caution">
    <text evidence="4">The sequence shown here is derived from an EMBL/GenBank/DDBJ whole genome shotgun (WGS) entry which is preliminary data.</text>
</comment>
<dbReference type="OrthoDB" id="6130545at2759"/>
<evidence type="ECO:0000256" key="1">
    <source>
        <dbReference type="SAM" id="MobiDB-lite"/>
    </source>
</evidence>
<dbReference type="GO" id="GO:0003677">
    <property type="term" value="F:DNA binding"/>
    <property type="evidence" value="ECO:0007669"/>
    <property type="project" value="InterPro"/>
</dbReference>
<proteinExistence type="predicted"/>
<dbReference type="InterPro" id="IPR009057">
    <property type="entry name" value="Homeodomain-like_sf"/>
</dbReference>
<dbReference type="Pfam" id="PF05225">
    <property type="entry name" value="HTH_psq"/>
    <property type="match status" value="1"/>
</dbReference>
<feature type="domain" description="HTH psq-type" evidence="3">
    <location>
        <begin position="4"/>
        <end position="48"/>
    </location>
</feature>
<dbReference type="SUPFAM" id="SSF46689">
    <property type="entry name" value="Homeodomain-like"/>
    <property type="match status" value="1"/>
</dbReference>